<feature type="region of interest" description="Disordered" evidence="1">
    <location>
        <begin position="531"/>
        <end position="564"/>
    </location>
</feature>
<dbReference type="InParanoid" id="A0A165GGG8"/>
<reference evidence="2 3" key="1">
    <citation type="journal article" date="2016" name="Mol. Biol. Evol.">
        <title>Comparative Genomics of Early-Diverging Mushroom-Forming Fungi Provides Insights into the Origins of Lignocellulose Decay Capabilities.</title>
        <authorList>
            <person name="Nagy L.G."/>
            <person name="Riley R."/>
            <person name="Tritt A."/>
            <person name="Adam C."/>
            <person name="Daum C."/>
            <person name="Floudas D."/>
            <person name="Sun H."/>
            <person name="Yadav J.S."/>
            <person name="Pangilinan J."/>
            <person name="Larsson K.H."/>
            <person name="Matsuura K."/>
            <person name="Barry K."/>
            <person name="Labutti K."/>
            <person name="Kuo R."/>
            <person name="Ohm R.A."/>
            <person name="Bhattacharya S.S."/>
            <person name="Shirouzu T."/>
            <person name="Yoshinaga Y."/>
            <person name="Martin F.M."/>
            <person name="Grigoriev I.V."/>
            <person name="Hibbett D.S."/>
        </authorList>
    </citation>
    <scope>NUCLEOTIDE SEQUENCE [LARGE SCALE GENOMIC DNA]</scope>
    <source>
        <strain evidence="2 3">HHB12733</strain>
    </source>
</reference>
<sequence length="642" mass="73276">MMSANHHTTLVVPNDPSPAAQLRLRFAHLQHAVDLLGMLNSVMDSTVANRRNITHSTDPDVKLSDDALAMQKIEADLAKRFRGLTFSKNEALAFSHRLPDDILMHIFQIPFEEEWPNQVRWSITMSHVCGKWRRIAIRTAALWAMVCFAARPSLPPHVPVVGRTRYDVGRKRHQQQWSNAQMLTFLLRSRGAGLATELKIGPEPETSTSVVGRFVDQCASRTDNLTFTFTKTPAHPRTMEIIAPCMDVLACHLRRLKISFPTFTEYDMGGHMAPLFRTAMPCLEEVVFHNVPLSRHNGDYRMLANCKKLSIIAGGHAYFSPEVLIPLLKSGQQLRELRIDISTSWLMPPGPSTQDTFCPERVLMPHLTKYVVATAAWMERAFEYFAAPKLRWLEMDTERCEIPPYTFDAPVYEFLEVSKPPIETFIIRHVSTFVLHLLRQLPTIRHIAFLSAQAEYGAAYKDVLYGMTQSIFNLEGKPICPKLESWATDLELDEAHLYKLIDFTYARNMHGYRVDRVIFKDRFTWHMKLHRPASPMSSPSPLSDDSGSPQSSAGSPGSDGMHTEEGYEASYRLPPTPELWLDYLEPEPVRGDKLLAQEVGQLIMGSYMYDLQTDHWEHDPVVREEERFFDESMTRRDGFVAS</sequence>
<dbReference type="Proteomes" id="UP000076842">
    <property type="component" value="Unassembled WGS sequence"/>
</dbReference>
<protein>
    <submittedName>
        <fullName evidence="2">Uncharacterized protein</fullName>
    </submittedName>
</protein>
<dbReference type="AlphaFoldDB" id="A0A165GGG8"/>
<organism evidence="2 3">
    <name type="scientific">Calocera cornea HHB12733</name>
    <dbReference type="NCBI Taxonomy" id="1353952"/>
    <lineage>
        <taxon>Eukaryota</taxon>
        <taxon>Fungi</taxon>
        <taxon>Dikarya</taxon>
        <taxon>Basidiomycota</taxon>
        <taxon>Agaricomycotina</taxon>
        <taxon>Dacrymycetes</taxon>
        <taxon>Dacrymycetales</taxon>
        <taxon>Dacrymycetaceae</taxon>
        <taxon>Calocera</taxon>
    </lineage>
</organism>
<name>A0A165GGG8_9BASI</name>
<dbReference type="EMBL" id="KV423956">
    <property type="protein sequence ID" value="KZT58041.1"/>
    <property type="molecule type" value="Genomic_DNA"/>
</dbReference>
<accession>A0A165GGG8</accession>
<evidence type="ECO:0000313" key="2">
    <source>
        <dbReference type="EMBL" id="KZT58041.1"/>
    </source>
</evidence>
<proteinExistence type="predicted"/>
<evidence type="ECO:0000313" key="3">
    <source>
        <dbReference type="Proteomes" id="UP000076842"/>
    </source>
</evidence>
<dbReference type="OrthoDB" id="3181259at2759"/>
<dbReference type="Gene3D" id="1.20.1280.50">
    <property type="match status" value="1"/>
</dbReference>
<evidence type="ECO:0000256" key="1">
    <source>
        <dbReference type="SAM" id="MobiDB-lite"/>
    </source>
</evidence>
<feature type="compositionally biased region" description="Low complexity" evidence="1">
    <location>
        <begin position="532"/>
        <end position="560"/>
    </location>
</feature>
<gene>
    <name evidence="2" type="ORF">CALCODRAFT_263068</name>
</gene>
<keyword evidence="3" id="KW-1185">Reference proteome</keyword>